<evidence type="ECO:0000259" key="7">
    <source>
        <dbReference type="SMART" id="SM00849"/>
    </source>
</evidence>
<dbReference type="InterPro" id="IPR004797">
    <property type="entry name" value="Competence_ComEC/Rec2"/>
</dbReference>
<reference evidence="8 9" key="1">
    <citation type="submission" date="2013-03" db="EMBL/GenBank/DDBJ databases">
        <title>Draft genome sequence of Gracibacillus halophilus YIM-C55.5, a moderately halophilic and thermophilic organism from the Xiaochaidamu salt lake.</title>
        <authorList>
            <person name="Sugumar T."/>
            <person name="Polireddy D.R."/>
            <person name="Antony A."/>
            <person name="Madhava Y.R."/>
            <person name="Sivakumar N."/>
        </authorList>
    </citation>
    <scope>NUCLEOTIDE SEQUENCE [LARGE SCALE GENOMIC DNA]</scope>
    <source>
        <strain evidence="8 9">YIM-C55.5</strain>
    </source>
</reference>
<feature type="transmembrane region" description="Helical" evidence="6">
    <location>
        <begin position="21"/>
        <end position="39"/>
    </location>
</feature>
<dbReference type="Pfam" id="PF00753">
    <property type="entry name" value="Lactamase_B"/>
    <property type="match status" value="1"/>
</dbReference>
<dbReference type="SMART" id="SM00849">
    <property type="entry name" value="Lactamase_B"/>
    <property type="match status" value="1"/>
</dbReference>
<dbReference type="eggNOG" id="COG2333">
    <property type="taxonomic scope" value="Bacteria"/>
</dbReference>
<evidence type="ECO:0000256" key="1">
    <source>
        <dbReference type="ARBA" id="ARBA00004651"/>
    </source>
</evidence>
<sequence>MAGKLHWIVLAIITGYLAKRMDIPILIVVFFPWLVVLYIQKRITAPFFGCIALCCIVSFFEFPATSLSYDVTSKESLSVQGKITSEVDRGNERIHFLFREASTDQLMNVVYFPNDSVDKTHINDWKTGAQCDLFGQFSNLPTQTNPGEFDYQQFLASRGVVTEFQITDLGENHCVGNNMLHHVYQIKQQMRHHIGEKVGDFTEAWIAALLFGDRDQLSDDVIQLFERWHLSHLLAISGLHVGLFITCLYFFLVIGCRITKETVQWILIGFLLIYPLLAGAAPSVWRASLLVLLFIILRKIKWSYTSTDGLSAIFIVMVVVDSTLLDSLAFQFSFFVTYAILLSKRWLLTDSNYIWSSLRVSLLCFLVVIPLQLFHYYQIQPLSILLNLFVIPYFSIVVIPGLLAIAVSTLLPLGTSYLTAIFQWIHTFALSMIESVDVHVDVTWIIGKVSLLFFLLYFLLFVVFMIFMEKRKTKQAFVCAILFVGLLISESLGPYFDHEGQMTMLHIGQGDALVIELPYRKGVFMIDAGGSFGNDFTTPSDQVFQNVIDPFLKSRGIARIDAIFLTHADHDHIGSVPYLMANYPVTSVITSPYFEKDLLRTYRNINANVKYVQVRQGDQLNVANQSFLVLHPGIDMDSKNENSLVLKSKFGSYEWLFTGDIEAASEASLIEDNVPLDSDILKVAHHGSQTSSTQDFLEEVRPQIGLISVGEKNRYNHPNPEVLARFEENAIPIYRTDQSGAIIYRFSQENGTLYPFLPYNKVK</sequence>
<dbReference type="EMBL" id="APML01000019">
    <property type="protein sequence ID" value="ENH97530.1"/>
    <property type="molecule type" value="Genomic_DNA"/>
</dbReference>
<dbReference type="GO" id="GO:0005886">
    <property type="term" value="C:plasma membrane"/>
    <property type="evidence" value="ECO:0007669"/>
    <property type="project" value="UniProtKB-SubCell"/>
</dbReference>
<proteinExistence type="predicted"/>
<feature type="domain" description="Metallo-beta-lactamase" evidence="7">
    <location>
        <begin position="509"/>
        <end position="711"/>
    </location>
</feature>
<organism evidence="8 9">
    <name type="scientific">Gracilibacillus halophilus YIM-C55.5</name>
    <dbReference type="NCBI Taxonomy" id="1308866"/>
    <lineage>
        <taxon>Bacteria</taxon>
        <taxon>Bacillati</taxon>
        <taxon>Bacillota</taxon>
        <taxon>Bacilli</taxon>
        <taxon>Bacillales</taxon>
        <taxon>Bacillaceae</taxon>
        <taxon>Gracilibacillus</taxon>
    </lineage>
</organism>
<evidence type="ECO:0000256" key="2">
    <source>
        <dbReference type="ARBA" id="ARBA00022475"/>
    </source>
</evidence>
<dbReference type="InterPro" id="IPR025405">
    <property type="entry name" value="DUF4131"/>
</dbReference>
<dbReference type="InterPro" id="IPR036866">
    <property type="entry name" value="RibonucZ/Hydroxyglut_hydro"/>
</dbReference>
<dbReference type="InterPro" id="IPR052159">
    <property type="entry name" value="Competence_DNA_uptake"/>
</dbReference>
<feature type="transmembrane region" description="Helical" evidence="6">
    <location>
        <begin position="476"/>
        <end position="496"/>
    </location>
</feature>
<evidence type="ECO:0000256" key="3">
    <source>
        <dbReference type="ARBA" id="ARBA00022692"/>
    </source>
</evidence>
<dbReference type="eggNOG" id="COG0658">
    <property type="taxonomic scope" value="Bacteria"/>
</dbReference>
<protein>
    <submittedName>
        <fullName evidence="8">Late competence protein</fullName>
    </submittedName>
</protein>
<feature type="transmembrane region" description="Helical" evidence="6">
    <location>
        <begin position="233"/>
        <end position="254"/>
    </location>
</feature>
<feature type="transmembrane region" description="Helical" evidence="6">
    <location>
        <begin position="45"/>
        <end position="64"/>
    </location>
</feature>
<evidence type="ECO:0000256" key="6">
    <source>
        <dbReference type="SAM" id="Phobius"/>
    </source>
</evidence>
<dbReference type="Gene3D" id="3.60.15.10">
    <property type="entry name" value="Ribonuclease Z/Hydroxyacylglutathione hydrolase-like"/>
    <property type="match status" value="1"/>
</dbReference>
<dbReference type="RefSeq" id="WP_003466607.1">
    <property type="nucleotide sequence ID" value="NZ_APML01000019.1"/>
</dbReference>
<name>N4WT65_9BACI</name>
<dbReference type="PATRIC" id="fig|1308866.3.peg.1203"/>
<feature type="transmembrane region" description="Helical" evidence="6">
    <location>
        <begin position="266"/>
        <end position="297"/>
    </location>
</feature>
<dbReference type="Proteomes" id="UP000012283">
    <property type="component" value="Unassembled WGS sequence"/>
</dbReference>
<dbReference type="NCBIfam" id="TIGR00361">
    <property type="entry name" value="ComEC_Rec2"/>
    <property type="match status" value="1"/>
</dbReference>
<dbReference type="InterPro" id="IPR035681">
    <property type="entry name" value="ComA-like_MBL"/>
</dbReference>
<dbReference type="PANTHER" id="PTHR30619">
    <property type="entry name" value="DNA INTERNALIZATION/COMPETENCE PROTEIN COMEC/REC2"/>
    <property type="match status" value="1"/>
</dbReference>
<accession>N4WT65</accession>
<dbReference type="NCBIfam" id="TIGR00360">
    <property type="entry name" value="ComEC_N-term"/>
    <property type="match status" value="1"/>
</dbReference>
<feature type="transmembrane region" description="Helical" evidence="6">
    <location>
        <begin position="309"/>
        <end position="341"/>
    </location>
</feature>
<feature type="transmembrane region" description="Helical" evidence="6">
    <location>
        <begin position="442"/>
        <end position="464"/>
    </location>
</feature>
<dbReference type="GO" id="GO:0030420">
    <property type="term" value="P:establishment of competence for transformation"/>
    <property type="evidence" value="ECO:0007669"/>
    <property type="project" value="InterPro"/>
</dbReference>
<dbReference type="InterPro" id="IPR001279">
    <property type="entry name" value="Metallo-B-lactamas"/>
</dbReference>
<gene>
    <name evidence="8" type="ORF">J416_05948</name>
</gene>
<evidence type="ECO:0000313" key="9">
    <source>
        <dbReference type="Proteomes" id="UP000012283"/>
    </source>
</evidence>
<dbReference type="STRING" id="1308866.J416_05948"/>
<keyword evidence="9" id="KW-1185">Reference proteome</keyword>
<keyword evidence="3 6" id="KW-0812">Transmembrane</keyword>
<comment type="subcellular location">
    <subcellularLocation>
        <location evidence="1">Cell membrane</location>
        <topology evidence="1">Multi-pass membrane protein</topology>
    </subcellularLocation>
</comment>
<evidence type="ECO:0000256" key="4">
    <source>
        <dbReference type="ARBA" id="ARBA00022989"/>
    </source>
</evidence>
<dbReference type="CDD" id="cd07731">
    <property type="entry name" value="ComA-like_MBL-fold"/>
    <property type="match status" value="1"/>
</dbReference>
<feature type="transmembrane region" description="Helical" evidence="6">
    <location>
        <begin position="353"/>
        <end position="377"/>
    </location>
</feature>
<dbReference type="AlphaFoldDB" id="N4WT65"/>
<keyword evidence="2" id="KW-1003">Cell membrane</keyword>
<keyword evidence="4 6" id="KW-1133">Transmembrane helix</keyword>
<dbReference type="PANTHER" id="PTHR30619:SF7">
    <property type="entry name" value="BETA-LACTAMASE DOMAIN PROTEIN"/>
    <property type="match status" value="1"/>
</dbReference>
<dbReference type="Pfam" id="PF13567">
    <property type="entry name" value="DUF4131"/>
    <property type="match status" value="1"/>
</dbReference>
<dbReference type="SUPFAM" id="SSF56281">
    <property type="entry name" value="Metallo-hydrolase/oxidoreductase"/>
    <property type="match status" value="1"/>
</dbReference>
<feature type="transmembrane region" description="Helical" evidence="6">
    <location>
        <begin position="384"/>
        <end position="407"/>
    </location>
</feature>
<evidence type="ECO:0000313" key="8">
    <source>
        <dbReference type="EMBL" id="ENH97530.1"/>
    </source>
</evidence>
<comment type="caution">
    <text evidence="8">The sequence shown here is derived from an EMBL/GenBank/DDBJ whole genome shotgun (WGS) entry which is preliminary data.</text>
</comment>
<keyword evidence="5 6" id="KW-0472">Membrane</keyword>
<dbReference type="InterPro" id="IPR004477">
    <property type="entry name" value="ComEC_N"/>
</dbReference>
<dbReference type="Pfam" id="PF03772">
    <property type="entry name" value="Competence"/>
    <property type="match status" value="1"/>
</dbReference>
<evidence type="ECO:0000256" key="5">
    <source>
        <dbReference type="ARBA" id="ARBA00023136"/>
    </source>
</evidence>
<dbReference type="OrthoDB" id="9761531at2"/>